<accession>A0ABD3A9R8</accession>
<dbReference type="Proteomes" id="UP001630127">
    <property type="component" value="Unassembled WGS sequence"/>
</dbReference>
<protein>
    <recommendedName>
        <fullName evidence="2">Transposase-associated domain-containing protein</fullName>
    </recommendedName>
</protein>
<evidence type="ECO:0000313" key="4">
    <source>
        <dbReference type="Proteomes" id="UP001630127"/>
    </source>
</evidence>
<name>A0ABD3A9R8_9GENT</name>
<evidence type="ECO:0000313" key="3">
    <source>
        <dbReference type="EMBL" id="KAL3527918.1"/>
    </source>
</evidence>
<feature type="compositionally biased region" description="Polar residues" evidence="1">
    <location>
        <begin position="233"/>
        <end position="250"/>
    </location>
</feature>
<organism evidence="3 4">
    <name type="scientific">Cinchona calisaya</name>
    <dbReference type="NCBI Taxonomy" id="153742"/>
    <lineage>
        <taxon>Eukaryota</taxon>
        <taxon>Viridiplantae</taxon>
        <taxon>Streptophyta</taxon>
        <taxon>Embryophyta</taxon>
        <taxon>Tracheophyta</taxon>
        <taxon>Spermatophyta</taxon>
        <taxon>Magnoliopsida</taxon>
        <taxon>eudicotyledons</taxon>
        <taxon>Gunneridae</taxon>
        <taxon>Pentapetalae</taxon>
        <taxon>asterids</taxon>
        <taxon>lamiids</taxon>
        <taxon>Gentianales</taxon>
        <taxon>Rubiaceae</taxon>
        <taxon>Cinchonoideae</taxon>
        <taxon>Cinchoneae</taxon>
        <taxon>Cinchona</taxon>
    </lineage>
</organism>
<gene>
    <name evidence="3" type="ORF">ACH5RR_012574</name>
</gene>
<evidence type="ECO:0000259" key="2">
    <source>
        <dbReference type="Pfam" id="PF13963"/>
    </source>
</evidence>
<dbReference type="InterPro" id="IPR029480">
    <property type="entry name" value="Transpos_assoc"/>
</dbReference>
<proteinExistence type="predicted"/>
<feature type="domain" description="Transposase-associated" evidence="2">
    <location>
        <begin position="3"/>
        <end position="72"/>
    </location>
</feature>
<evidence type="ECO:0000256" key="1">
    <source>
        <dbReference type="SAM" id="MobiDB-lite"/>
    </source>
</evidence>
<sequence length="250" mass="27425">MDRSWTYSKEKTSSYYRNKVHDFLKFANQNKDEDSTNYCPCKECENRYFGVIGHLIIHGFTDTYFVWTFHGETHATHEIIQSLDCETHLNHGDNRRDDMVGMVHKAFGFPNVDYNISELDALQTQVLSKIGASCSFGEEGPPISRGSNATFKAANGNASSSLGIGGTSHHVLDSTPLSQTIVNASVPQVLNSAFHSKVAHSASNSIGVGIKNTNMNCSNGGSQQRVDRMGSRPNASNMSTLIVDSQENVL</sequence>
<reference evidence="3 4" key="1">
    <citation type="submission" date="2024-11" db="EMBL/GenBank/DDBJ databases">
        <title>A near-complete genome assembly of Cinchona calisaya.</title>
        <authorList>
            <person name="Lian D.C."/>
            <person name="Zhao X.W."/>
            <person name="Wei L."/>
        </authorList>
    </citation>
    <scope>NUCLEOTIDE SEQUENCE [LARGE SCALE GENOMIC DNA]</scope>
    <source>
        <tissue evidence="3">Nenye</tissue>
    </source>
</reference>
<comment type="caution">
    <text evidence="3">The sequence shown here is derived from an EMBL/GenBank/DDBJ whole genome shotgun (WGS) entry which is preliminary data.</text>
</comment>
<dbReference type="EMBL" id="JBJUIK010000005">
    <property type="protein sequence ID" value="KAL3527918.1"/>
    <property type="molecule type" value="Genomic_DNA"/>
</dbReference>
<keyword evidence="4" id="KW-1185">Reference proteome</keyword>
<feature type="region of interest" description="Disordered" evidence="1">
    <location>
        <begin position="218"/>
        <end position="250"/>
    </location>
</feature>
<dbReference type="Pfam" id="PF13963">
    <property type="entry name" value="Transpos_assoc"/>
    <property type="match status" value="1"/>
</dbReference>
<dbReference type="AlphaFoldDB" id="A0ABD3A9R8"/>